<comment type="caution">
    <text evidence="2">The sequence shown here is derived from an EMBL/GenBank/DDBJ whole genome shotgun (WGS) entry which is preliminary data.</text>
</comment>
<dbReference type="InterPro" id="IPR000182">
    <property type="entry name" value="GNAT_dom"/>
</dbReference>
<dbReference type="CDD" id="cd04301">
    <property type="entry name" value="NAT_SF"/>
    <property type="match status" value="1"/>
</dbReference>
<dbReference type="Gene3D" id="3.40.630.30">
    <property type="match status" value="1"/>
</dbReference>
<dbReference type="EMBL" id="JAIMFO010000008">
    <property type="protein sequence ID" value="MBY4798217.1"/>
    <property type="molecule type" value="Genomic_DNA"/>
</dbReference>
<dbReference type="Proteomes" id="UP000700908">
    <property type="component" value="Unassembled WGS sequence"/>
</dbReference>
<proteinExistence type="predicted"/>
<sequence>MRSGSTVVYRTFQDTDFHAIALIMERLWHADSPNPDFNRLESHHDCAYMLAKATYSQVAVLRGEPVGIVLARAGAPNDAWSARWNKVEEQALRQMKAFDDELMSSYDAFMEGERRVNRQLAREAEVTKDAGELVLLAVDAAARGHGVGKHLLAYGKSYLAERQALPGYLFTDTSCDWRFYEYLGLTRVAQHSAEPHEVAIPPEMYLYRLDA</sequence>
<keyword evidence="3" id="KW-1185">Reference proteome</keyword>
<evidence type="ECO:0000313" key="3">
    <source>
        <dbReference type="Proteomes" id="UP000700908"/>
    </source>
</evidence>
<dbReference type="PROSITE" id="PS51186">
    <property type="entry name" value="GNAT"/>
    <property type="match status" value="1"/>
</dbReference>
<dbReference type="RefSeq" id="WP_222199933.1">
    <property type="nucleotide sequence ID" value="NZ_JAIMFO010000008.1"/>
</dbReference>
<evidence type="ECO:0000259" key="1">
    <source>
        <dbReference type="PROSITE" id="PS51186"/>
    </source>
</evidence>
<accession>A0ABS7MLP8</accession>
<protein>
    <submittedName>
        <fullName evidence="2">GNAT family N-acetyltransferase</fullName>
    </submittedName>
</protein>
<evidence type="ECO:0000313" key="2">
    <source>
        <dbReference type="EMBL" id="MBY4798217.1"/>
    </source>
</evidence>
<dbReference type="Pfam" id="PF00583">
    <property type="entry name" value="Acetyltransf_1"/>
    <property type="match status" value="1"/>
</dbReference>
<name>A0ABS7MLP8_9ACTN</name>
<organism evidence="2 3">
    <name type="scientific">Collinsella ureilytica</name>
    <dbReference type="NCBI Taxonomy" id="2869515"/>
    <lineage>
        <taxon>Bacteria</taxon>
        <taxon>Bacillati</taxon>
        <taxon>Actinomycetota</taxon>
        <taxon>Coriobacteriia</taxon>
        <taxon>Coriobacteriales</taxon>
        <taxon>Coriobacteriaceae</taxon>
        <taxon>Collinsella</taxon>
    </lineage>
</organism>
<gene>
    <name evidence="2" type="ORF">K6V98_07645</name>
</gene>
<dbReference type="InterPro" id="IPR016181">
    <property type="entry name" value="Acyl_CoA_acyltransferase"/>
</dbReference>
<dbReference type="SUPFAM" id="SSF55729">
    <property type="entry name" value="Acyl-CoA N-acyltransferases (Nat)"/>
    <property type="match status" value="1"/>
</dbReference>
<reference evidence="2 3" key="1">
    <citation type="submission" date="2021-08" db="EMBL/GenBank/DDBJ databases">
        <title>Collinsella faecalis sp. nov. isolated from swine faeces.</title>
        <authorList>
            <person name="Oh B.S."/>
            <person name="Lee J.H."/>
        </authorList>
    </citation>
    <scope>NUCLEOTIDE SEQUENCE [LARGE SCALE GENOMIC DNA]</scope>
    <source>
        <strain evidence="2 3">AGMB00827</strain>
    </source>
</reference>
<feature type="domain" description="N-acetyltransferase" evidence="1">
    <location>
        <begin position="7"/>
        <end position="207"/>
    </location>
</feature>